<comment type="caution">
    <text evidence="2">The sequence shown here is derived from an EMBL/GenBank/DDBJ whole genome shotgun (WGS) entry which is preliminary data.</text>
</comment>
<dbReference type="PANTHER" id="PTHR44366:SF1">
    <property type="entry name" value="UDP-N-ACETYLGLUCOSAMINE--PEPTIDE N-ACETYLGLUCOSAMINYLTRANSFERASE 110 KDA SUBUNIT"/>
    <property type="match status" value="1"/>
</dbReference>
<reference evidence="2 3" key="1">
    <citation type="submission" date="2022-02" db="EMBL/GenBank/DDBJ databases">
        <authorList>
            <person name="Zhuang L."/>
        </authorList>
    </citation>
    <scope>NUCLEOTIDE SEQUENCE [LARGE SCALE GENOMIC DNA]</scope>
    <source>
        <strain evidence="2 3">C32</strain>
    </source>
</reference>
<dbReference type="PROSITE" id="PS50005">
    <property type="entry name" value="TPR"/>
    <property type="match status" value="1"/>
</dbReference>
<reference evidence="3" key="2">
    <citation type="submission" date="2023-07" db="EMBL/GenBank/DDBJ databases">
        <title>Shewanella mangrovi sp. nov., an acetaldehyde- degrading bacterium isolated from mangrove sediment.</title>
        <authorList>
            <person name="Liu Y."/>
        </authorList>
    </citation>
    <scope>NUCLEOTIDE SEQUENCE [LARGE SCALE GENOMIC DNA]</scope>
    <source>
        <strain evidence="3">C32</strain>
    </source>
</reference>
<evidence type="ECO:0000313" key="2">
    <source>
        <dbReference type="EMBL" id="MCS4559127.1"/>
    </source>
</evidence>
<dbReference type="SUPFAM" id="SSF48452">
    <property type="entry name" value="TPR-like"/>
    <property type="match status" value="1"/>
</dbReference>
<name>A0ABT2FT82_9GAMM</name>
<dbReference type="InterPro" id="IPR037919">
    <property type="entry name" value="OGT"/>
</dbReference>
<feature type="repeat" description="TPR" evidence="1">
    <location>
        <begin position="23"/>
        <end position="56"/>
    </location>
</feature>
<organism evidence="2 3">
    <name type="scientific">Shewanella electrica</name>
    <dbReference type="NCBI Taxonomy" id="515560"/>
    <lineage>
        <taxon>Bacteria</taxon>
        <taxon>Pseudomonadati</taxon>
        <taxon>Pseudomonadota</taxon>
        <taxon>Gammaproteobacteria</taxon>
        <taxon>Alteromonadales</taxon>
        <taxon>Shewanellaceae</taxon>
        <taxon>Shewanella</taxon>
    </lineage>
</organism>
<dbReference type="Pfam" id="PF13181">
    <property type="entry name" value="TPR_8"/>
    <property type="match status" value="1"/>
</dbReference>
<dbReference type="Pfam" id="PF13414">
    <property type="entry name" value="TPR_11"/>
    <property type="match status" value="1"/>
</dbReference>
<keyword evidence="1" id="KW-0802">TPR repeat</keyword>
<dbReference type="Proteomes" id="UP001201549">
    <property type="component" value="Unassembled WGS sequence"/>
</dbReference>
<gene>
    <name evidence="2" type="ORF">L9G74_22155</name>
</gene>
<feature type="non-terminal residue" evidence="2">
    <location>
        <position position="1"/>
    </location>
</feature>
<evidence type="ECO:0000313" key="3">
    <source>
        <dbReference type="Proteomes" id="UP001201549"/>
    </source>
</evidence>
<dbReference type="InterPro" id="IPR019734">
    <property type="entry name" value="TPR_rpt"/>
</dbReference>
<feature type="non-terminal residue" evidence="2">
    <location>
        <position position="76"/>
    </location>
</feature>
<sequence>EKGDVDLAIRYYLTAIQLRPNFCDAWSNLASAYTWKGRLNEAAQCCRQALAINPRLVDAHSNLGNLMKAQGFIQEA</sequence>
<dbReference type="SMART" id="SM00028">
    <property type="entry name" value="TPR"/>
    <property type="match status" value="1"/>
</dbReference>
<accession>A0ABT2FT82</accession>
<dbReference type="PANTHER" id="PTHR44366">
    <property type="entry name" value="UDP-N-ACETYLGLUCOSAMINE--PEPTIDE N-ACETYLGLUCOSAMINYLTRANSFERASE 110 KDA SUBUNIT"/>
    <property type="match status" value="1"/>
</dbReference>
<protein>
    <submittedName>
        <fullName evidence="2">Tetratricopeptide repeat protein</fullName>
    </submittedName>
</protein>
<evidence type="ECO:0000256" key="1">
    <source>
        <dbReference type="PROSITE-ProRule" id="PRU00339"/>
    </source>
</evidence>
<keyword evidence="3" id="KW-1185">Reference proteome</keyword>
<dbReference type="EMBL" id="JAKOGG010000818">
    <property type="protein sequence ID" value="MCS4559127.1"/>
    <property type="molecule type" value="Genomic_DNA"/>
</dbReference>
<dbReference type="Gene3D" id="1.25.40.10">
    <property type="entry name" value="Tetratricopeptide repeat domain"/>
    <property type="match status" value="1"/>
</dbReference>
<dbReference type="InterPro" id="IPR011990">
    <property type="entry name" value="TPR-like_helical_dom_sf"/>
</dbReference>
<proteinExistence type="predicted"/>